<dbReference type="Proteomes" id="UP000434036">
    <property type="component" value="Unassembled WGS sequence"/>
</dbReference>
<evidence type="ECO:0000313" key="2">
    <source>
        <dbReference type="Proteomes" id="UP000434036"/>
    </source>
</evidence>
<name>A0A6N8UC52_9FIRM</name>
<dbReference type="AlphaFoldDB" id="A0A6N8UC52"/>
<sequence>MGKGYSRKAYFGPCVSRILIRMKNLMVYYQIRRNFSQAGISAVLAMLFHVKINT</sequence>
<gene>
    <name evidence="1" type="ORF">GSF08_04660</name>
</gene>
<keyword evidence="2" id="KW-1185">Reference proteome</keyword>
<evidence type="ECO:0000313" key="1">
    <source>
        <dbReference type="EMBL" id="MXQ73227.1"/>
    </source>
</evidence>
<dbReference type="EMBL" id="WUUQ01000001">
    <property type="protein sequence ID" value="MXQ73227.1"/>
    <property type="molecule type" value="Genomic_DNA"/>
</dbReference>
<comment type="caution">
    <text evidence="1">The sequence shown here is derived from an EMBL/GenBank/DDBJ whole genome shotgun (WGS) entry which is preliminary data.</text>
</comment>
<reference evidence="1 2" key="1">
    <citation type="submission" date="2019-12" db="EMBL/GenBank/DDBJ databases">
        <authorList>
            <person name="Yang R."/>
        </authorList>
    </citation>
    <scope>NUCLEOTIDE SEQUENCE [LARGE SCALE GENOMIC DNA]</scope>
    <source>
        <strain evidence="1 2">DONG20-135</strain>
    </source>
</reference>
<reference evidence="1 2" key="2">
    <citation type="submission" date="2020-01" db="EMBL/GenBank/DDBJ databases">
        <title>Clostridiaceae sp. nov. isolated from the gut of human by culturomics.</title>
        <authorList>
            <person name="Chang Y."/>
        </authorList>
    </citation>
    <scope>NUCLEOTIDE SEQUENCE [LARGE SCALE GENOMIC DNA]</scope>
    <source>
        <strain evidence="1 2">DONG20-135</strain>
    </source>
</reference>
<accession>A0A6N8UC52</accession>
<dbReference type="RefSeq" id="WP_160624643.1">
    <property type="nucleotide sequence ID" value="NZ_WUUQ01000001.1"/>
</dbReference>
<organism evidence="1 2">
    <name type="scientific">Copranaerobaculum intestinale</name>
    <dbReference type="NCBI Taxonomy" id="2692629"/>
    <lineage>
        <taxon>Bacteria</taxon>
        <taxon>Bacillati</taxon>
        <taxon>Bacillota</taxon>
        <taxon>Erysipelotrichia</taxon>
        <taxon>Erysipelotrichales</taxon>
        <taxon>Erysipelotrichaceae</taxon>
        <taxon>Copranaerobaculum</taxon>
    </lineage>
</organism>
<protein>
    <submittedName>
        <fullName evidence="1">Uncharacterized protein</fullName>
    </submittedName>
</protein>
<proteinExistence type="predicted"/>